<dbReference type="Proteomes" id="UP000023152">
    <property type="component" value="Unassembled WGS sequence"/>
</dbReference>
<proteinExistence type="predicted"/>
<feature type="transmembrane region" description="Helical" evidence="1">
    <location>
        <begin position="245"/>
        <end position="264"/>
    </location>
</feature>
<evidence type="ECO:0000313" key="3">
    <source>
        <dbReference type="Proteomes" id="UP000023152"/>
    </source>
</evidence>
<protein>
    <recommendedName>
        <fullName evidence="4">Transmembrane protein</fullName>
    </recommendedName>
</protein>
<keyword evidence="1" id="KW-0812">Transmembrane</keyword>
<evidence type="ECO:0000313" key="2">
    <source>
        <dbReference type="EMBL" id="ETO32655.1"/>
    </source>
</evidence>
<comment type="caution">
    <text evidence="2">The sequence shown here is derived from an EMBL/GenBank/DDBJ whole genome shotgun (WGS) entry which is preliminary data.</text>
</comment>
<reference evidence="2 3" key="1">
    <citation type="journal article" date="2013" name="Curr. Biol.">
        <title>The Genome of the Foraminiferan Reticulomyxa filosa.</title>
        <authorList>
            <person name="Glockner G."/>
            <person name="Hulsmann N."/>
            <person name="Schleicher M."/>
            <person name="Noegel A.A."/>
            <person name="Eichinger L."/>
            <person name="Gallinger C."/>
            <person name="Pawlowski J."/>
            <person name="Sierra R."/>
            <person name="Euteneuer U."/>
            <person name="Pillet L."/>
            <person name="Moustafa A."/>
            <person name="Platzer M."/>
            <person name="Groth M."/>
            <person name="Szafranski K."/>
            <person name="Schliwa M."/>
        </authorList>
    </citation>
    <scope>NUCLEOTIDE SEQUENCE [LARGE SCALE GENOMIC DNA]</scope>
</reference>
<keyword evidence="1" id="KW-1133">Transmembrane helix</keyword>
<feature type="transmembrane region" description="Helical" evidence="1">
    <location>
        <begin position="98"/>
        <end position="115"/>
    </location>
</feature>
<accession>X6P276</accession>
<name>X6P276_RETFI</name>
<sequence length="284" mass="34374">MLCYLASSFFALNQFESKEDNARYTEKPKTRILERQKQTKQQQKKCADKKRLVFEQSSLFTVAGTTNFYYSFCCFLSFLTGYDNVLCFYQLSHLFTKNAWNCFVGMFFVLVFLHIKNLCRCPRILIGFTFNENNQINTSFNYELQNLNYAFSIFNNFILHFSYENLQCLLLQCILYIEPIFCFKFNLYKATWFLLLICFFCFKLIFFLIYFCVVYILLFYELYLLYNSVQKKVNINKKSDYLKSYYLFFVGLEDIIKIIKFFIVNQKDQFLNLRKFKVFTFVDF</sequence>
<evidence type="ECO:0000256" key="1">
    <source>
        <dbReference type="SAM" id="Phobius"/>
    </source>
</evidence>
<gene>
    <name evidence="2" type="ORF">RFI_04464</name>
</gene>
<evidence type="ECO:0008006" key="4">
    <source>
        <dbReference type="Google" id="ProtNLM"/>
    </source>
</evidence>
<feature type="transmembrane region" description="Helical" evidence="1">
    <location>
        <begin position="192"/>
        <end position="225"/>
    </location>
</feature>
<organism evidence="2 3">
    <name type="scientific">Reticulomyxa filosa</name>
    <dbReference type="NCBI Taxonomy" id="46433"/>
    <lineage>
        <taxon>Eukaryota</taxon>
        <taxon>Sar</taxon>
        <taxon>Rhizaria</taxon>
        <taxon>Retaria</taxon>
        <taxon>Foraminifera</taxon>
        <taxon>Monothalamids</taxon>
        <taxon>Reticulomyxidae</taxon>
        <taxon>Reticulomyxa</taxon>
    </lineage>
</organism>
<keyword evidence="3" id="KW-1185">Reference proteome</keyword>
<feature type="transmembrane region" description="Helical" evidence="1">
    <location>
        <begin position="59"/>
        <end position="78"/>
    </location>
</feature>
<keyword evidence="1" id="KW-0472">Membrane</keyword>
<dbReference type="EMBL" id="ASPP01004031">
    <property type="protein sequence ID" value="ETO32655.1"/>
    <property type="molecule type" value="Genomic_DNA"/>
</dbReference>
<dbReference type="AlphaFoldDB" id="X6P276"/>